<dbReference type="PANTHER" id="PTHR30055:SF234">
    <property type="entry name" value="HTH-TYPE TRANSCRIPTIONAL REGULATOR BETI"/>
    <property type="match status" value="1"/>
</dbReference>
<sequence length="216" mass="23612">MDADPTRARSARVDATREAILVAAERLFAENGIAAVSHRQIGEAAGQGNTGAVGYHFGAKIDLVRAIARGHGEPIERRRSRMVAAAGDSTDLRDWVACLVCPTTEHLARLRSPTWYARFTAQVTSDPLYREVIGEEIRASGSVARIVEGFDRCLPDLPREVHRERGDISRLLIVHMCAERERALADGEQVTRPTWEAAASGLIAAIVGLWQAPHDT</sequence>
<evidence type="ECO:0000313" key="7">
    <source>
        <dbReference type="Proteomes" id="UP001551695"/>
    </source>
</evidence>
<feature type="domain" description="HTH tetR-type" evidence="4">
    <location>
        <begin position="20"/>
        <end position="67"/>
    </location>
</feature>
<name>A0ABV3FSJ4_9NOCA</name>
<keyword evidence="2" id="KW-0238">DNA-binding</keyword>
<evidence type="ECO:0000256" key="2">
    <source>
        <dbReference type="ARBA" id="ARBA00023125"/>
    </source>
</evidence>
<proteinExistence type="predicted"/>
<dbReference type="InterPro" id="IPR041586">
    <property type="entry name" value="PsrA_TetR_C"/>
</dbReference>
<evidence type="ECO:0000259" key="4">
    <source>
        <dbReference type="Pfam" id="PF00440"/>
    </source>
</evidence>
<reference evidence="6 7" key="1">
    <citation type="submission" date="2024-06" db="EMBL/GenBank/DDBJ databases">
        <title>The Natural Products Discovery Center: Release of the First 8490 Sequenced Strains for Exploring Actinobacteria Biosynthetic Diversity.</title>
        <authorList>
            <person name="Kalkreuter E."/>
            <person name="Kautsar S.A."/>
            <person name="Yang D."/>
            <person name="Bader C.D."/>
            <person name="Teijaro C.N."/>
            <person name="Fluegel L."/>
            <person name="Davis C.M."/>
            <person name="Simpson J.R."/>
            <person name="Lauterbach L."/>
            <person name="Steele A.D."/>
            <person name="Gui C."/>
            <person name="Meng S."/>
            <person name="Li G."/>
            <person name="Viehrig K."/>
            <person name="Ye F."/>
            <person name="Su P."/>
            <person name="Kiefer A.F."/>
            <person name="Nichols A."/>
            <person name="Cepeda A.J."/>
            <person name="Yan W."/>
            <person name="Fan B."/>
            <person name="Jiang Y."/>
            <person name="Adhikari A."/>
            <person name="Zheng C.-J."/>
            <person name="Schuster L."/>
            <person name="Cowan T.M."/>
            <person name="Smanski M.J."/>
            <person name="Chevrette M.G."/>
            <person name="De Carvalho L.P.S."/>
            <person name="Shen B."/>
        </authorList>
    </citation>
    <scope>NUCLEOTIDE SEQUENCE [LARGE SCALE GENOMIC DNA]</scope>
    <source>
        <strain evidence="6 7">NPDC050403</strain>
    </source>
</reference>
<dbReference type="Proteomes" id="UP001551695">
    <property type="component" value="Unassembled WGS sequence"/>
</dbReference>
<gene>
    <name evidence="6" type="ORF">AB0I48_12600</name>
</gene>
<evidence type="ECO:0000256" key="3">
    <source>
        <dbReference type="ARBA" id="ARBA00023163"/>
    </source>
</evidence>
<feature type="domain" description="PsrA tetracyclin repressor-like C-terminal" evidence="5">
    <location>
        <begin position="98"/>
        <end position="208"/>
    </location>
</feature>
<dbReference type="Gene3D" id="1.10.357.10">
    <property type="entry name" value="Tetracycline Repressor, domain 2"/>
    <property type="match status" value="1"/>
</dbReference>
<dbReference type="InterPro" id="IPR050109">
    <property type="entry name" value="HTH-type_TetR-like_transc_reg"/>
</dbReference>
<protein>
    <submittedName>
        <fullName evidence="6">TetR family transcriptional regulator</fullName>
    </submittedName>
</protein>
<keyword evidence="7" id="KW-1185">Reference proteome</keyword>
<dbReference type="InterPro" id="IPR001647">
    <property type="entry name" value="HTH_TetR"/>
</dbReference>
<dbReference type="RefSeq" id="WP_357783122.1">
    <property type="nucleotide sequence ID" value="NZ_JBFAKC010000005.1"/>
</dbReference>
<dbReference type="Pfam" id="PF00440">
    <property type="entry name" value="TetR_N"/>
    <property type="match status" value="1"/>
</dbReference>
<evidence type="ECO:0000259" key="5">
    <source>
        <dbReference type="Pfam" id="PF17939"/>
    </source>
</evidence>
<dbReference type="PANTHER" id="PTHR30055">
    <property type="entry name" value="HTH-TYPE TRANSCRIPTIONAL REGULATOR RUTR"/>
    <property type="match status" value="1"/>
</dbReference>
<keyword evidence="3" id="KW-0804">Transcription</keyword>
<dbReference type="InterPro" id="IPR009057">
    <property type="entry name" value="Homeodomain-like_sf"/>
</dbReference>
<evidence type="ECO:0000256" key="1">
    <source>
        <dbReference type="ARBA" id="ARBA00023015"/>
    </source>
</evidence>
<organism evidence="6 7">
    <name type="scientific">Nocardia aurea</name>
    <dbReference type="NCBI Taxonomy" id="2144174"/>
    <lineage>
        <taxon>Bacteria</taxon>
        <taxon>Bacillati</taxon>
        <taxon>Actinomycetota</taxon>
        <taxon>Actinomycetes</taxon>
        <taxon>Mycobacteriales</taxon>
        <taxon>Nocardiaceae</taxon>
        <taxon>Nocardia</taxon>
    </lineage>
</organism>
<keyword evidence="1" id="KW-0805">Transcription regulation</keyword>
<accession>A0ABV3FSJ4</accession>
<dbReference type="EMBL" id="JBFAKC010000005">
    <property type="protein sequence ID" value="MEV0708399.1"/>
    <property type="molecule type" value="Genomic_DNA"/>
</dbReference>
<evidence type="ECO:0000313" key="6">
    <source>
        <dbReference type="EMBL" id="MEV0708399.1"/>
    </source>
</evidence>
<dbReference type="Pfam" id="PF17939">
    <property type="entry name" value="TetR_C_30"/>
    <property type="match status" value="1"/>
</dbReference>
<comment type="caution">
    <text evidence="6">The sequence shown here is derived from an EMBL/GenBank/DDBJ whole genome shotgun (WGS) entry which is preliminary data.</text>
</comment>
<dbReference type="SUPFAM" id="SSF46689">
    <property type="entry name" value="Homeodomain-like"/>
    <property type="match status" value="1"/>
</dbReference>